<dbReference type="Proteomes" id="UP000759131">
    <property type="component" value="Unassembled WGS sequence"/>
</dbReference>
<dbReference type="PROSITE" id="PS00061">
    <property type="entry name" value="ADH_SHORT"/>
    <property type="match status" value="1"/>
</dbReference>
<dbReference type="PANTHER" id="PTHR44196:SF1">
    <property type="entry name" value="DEHYDROGENASE_REDUCTASE SDR FAMILY MEMBER 7B"/>
    <property type="match status" value="1"/>
</dbReference>
<dbReference type="GO" id="GO:0016020">
    <property type="term" value="C:membrane"/>
    <property type="evidence" value="ECO:0007669"/>
    <property type="project" value="TreeGrafter"/>
</dbReference>
<dbReference type="AlphaFoldDB" id="A0A7R9LS46"/>
<dbReference type="SMART" id="SM00822">
    <property type="entry name" value="PKS_KR"/>
    <property type="match status" value="1"/>
</dbReference>
<dbReference type="EMBL" id="CAJPIZ010038180">
    <property type="protein sequence ID" value="CAG2121240.1"/>
    <property type="molecule type" value="Genomic_DNA"/>
</dbReference>
<dbReference type="GO" id="GO:0016491">
    <property type="term" value="F:oxidoreductase activity"/>
    <property type="evidence" value="ECO:0007669"/>
    <property type="project" value="UniProtKB-KW"/>
</dbReference>
<dbReference type="SUPFAM" id="SSF51735">
    <property type="entry name" value="NAD(P)-binding Rossmann-fold domains"/>
    <property type="match status" value="1"/>
</dbReference>
<evidence type="ECO:0000256" key="1">
    <source>
        <dbReference type="ARBA" id="ARBA00006484"/>
    </source>
</evidence>
<dbReference type="PRINTS" id="PR00080">
    <property type="entry name" value="SDRFAMILY"/>
</dbReference>
<gene>
    <name evidence="7" type="ORF">OSB1V03_LOCUS21186</name>
</gene>
<proteinExistence type="inferred from homology"/>
<name>A0A7R9LS46_9ACAR</name>
<evidence type="ECO:0000256" key="5">
    <source>
        <dbReference type="SAM" id="Phobius"/>
    </source>
</evidence>
<dbReference type="InterPro" id="IPR057326">
    <property type="entry name" value="KR_dom"/>
</dbReference>
<dbReference type="Pfam" id="PF00106">
    <property type="entry name" value="adh_short"/>
    <property type="match status" value="1"/>
</dbReference>
<evidence type="ECO:0000313" key="8">
    <source>
        <dbReference type="Proteomes" id="UP000759131"/>
    </source>
</evidence>
<evidence type="ECO:0000256" key="2">
    <source>
        <dbReference type="ARBA" id="ARBA00023002"/>
    </source>
</evidence>
<feature type="transmembrane region" description="Helical" evidence="5">
    <location>
        <begin position="257"/>
        <end position="276"/>
    </location>
</feature>
<dbReference type="InterPro" id="IPR036291">
    <property type="entry name" value="NAD(P)-bd_dom_sf"/>
</dbReference>
<keyword evidence="5" id="KW-1133">Transmembrane helix</keyword>
<evidence type="ECO:0000256" key="4">
    <source>
        <dbReference type="RuleBase" id="RU000363"/>
    </source>
</evidence>
<dbReference type="EMBL" id="OC892755">
    <property type="protein sequence ID" value="CAD7646881.1"/>
    <property type="molecule type" value="Genomic_DNA"/>
</dbReference>
<evidence type="ECO:0000256" key="3">
    <source>
        <dbReference type="ARBA" id="ARBA00037096"/>
    </source>
</evidence>
<feature type="domain" description="Ketoreductase" evidence="6">
    <location>
        <begin position="18"/>
        <end position="208"/>
    </location>
</feature>
<dbReference type="Gene3D" id="3.40.50.720">
    <property type="entry name" value="NAD(P)-binding Rossmann-like Domain"/>
    <property type="match status" value="1"/>
</dbReference>
<dbReference type="NCBIfam" id="NF004825">
    <property type="entry name" value="PRK06181.1"/>
    <property type="match status" value="1"/>
</dbReference>
<reference evidence="7" key="1">
    <citation type="submission" date="2020-11" db="EMBL/GenBank/DDBJ databases">
        <authorList>
            <person name="Tran Van P."/>
        </authorList>
    </citation>
    <scope>NUCLEOTIDE SEQUENCE</scope>
</reference>
<dbReference type="PANTHER" id="PTHR44196">
    <property type="entry name" value="DEHYDROGENASE/REDUCTASE SDR FAMILY MEMBER 7B"/>
    <property type="match status" value="1"/>
</dbReference>
<organism evidence="7">
    <name type="scientific">Medioppia subpectinata</name>
    <dbReference type="NCBI Taxonomy" id="1979941"/>
    <lineage>
        <taxon>Eukaryota</taxon>
        <taxon>Metazoa</taxon>
        <taxon>Ecdysozoa</taxon>
        <taxon>Arthropoda</taxon>
        <taxon>Chelicerata</taxon>
        <taxon>Arachnida</taxon>
        <taxon>Acari</taxon>
        <taxon>Acariformes</taxon>
        <taxon>Sarcoptiformes</taxon>
        <taxon>Oribatida</taxon>
        <taxon>Brachypylina</taxon>
        <taxon>Oppioidea</taxon>
        <taxon>Oppiidae</taxon>
        <taxon>Medioppia</taxon>
    </lineage>
</organism>
<sequence length="287" mass="31779">YRLRVYKRLIQSKPLKGKVVVITGASSGLGTALAQVLYRSGARLILSSRRVDQLNEVKERLISSNQSSDDLFEPKVLALDLSKLEDMESYAEDALSFYGSVDVIINNGGISYRGSVIDTTVDVDRQVMLVNYFGQLALIKAFLPSMIARNMGQIVVISSIQGQLALPYRSAYTASKHALQAFCDSLRAELFATDVSVLVISPGYIKTNLSVNAITGSGDTYGQMDKTTASGDEPEDVAKRIFMAIMRKDKQLLVSPLLPKIAILLRFIFPNIYFYLMKNRAKKETKN</sequence>
<dbReference type="PRINTS" id="PR00081">
    <property type="entry name" value="GDHRDH"/>
</dbReference>
<protein>
    <recommendedName>
        <fullName evidence="6">Ketoreductase domain-containing protein</fullName>
    </recommendedName>
</protein>
<dbReference type="OrthoDB" id="5307821at2759"/>
<comment type="similarity">
    <text evidence="1 4">Belongs to the short-chain dehydrogenases/reductases (SDR) family.</text>
</comment>
<evidence type="ECO:0000313" key="7">
    <source>
        <dbReference type="EMBL" id="CAD7646881.1"/>
    </source>
</evidence>
<feature type="non-terminal residue" evidence="7">
    <location>
        <position position="1"/>
    </location>
</feature>
<dbReference type="InterPro" id="IPR002347">
    <property type="entry name" value="SDR_fam"/>
</dbReference>
<dbReference type="CDD" id="cd05332">
    <property type="entry name" value="11beta-HSD1_like_SDR_c"/>
    <property type="match status" value="1"/>
</dbReference>
<keyword evidence="2" id="KW-0560">Oxidoreductase</keyword>
<dbReference type="InterPro" id="IPR020904">
    <property type="entry name" value="Sc_DH/Rdtase_CS"/>
</dbReference>
<dbReference type="GO" id="GO:0006629">
    <property type="term" value="P:lipid metabolic process"/>
    <property type="evidence" value="ECO:0007669"/>
    <property type="project" value="UniProtKB-ARBA"/>
</dbReference>
<keyword evidence="5" id="KW-0472">Membrane</keyword>
<keyword evidence="8" id="KW-1185">Reference proteome</keyword>
<accession>A0A7R9LS46</accession>
<comment type="function">
    <text evidence="3">Putative oxidoreductase.</text>
</comment>
<keyword evidence="5" id="KW-0812">Transmembrane</keyword>
<evidence type="ECO:0000259" key="6">
    <source>
        <dbReference type="SMART" id="SM00822"/>
    </source>
</evidence>